<dbReference type="EMBL" id="FNAB01000001">
    <property type="protein sequence ID" value="SDC69149.1"/>
    <property type="molecule type" value="Genomic_DNA"/>
</dbReference>
<dbReference type="GO" id="GO:0005576">
    <property type="term" value="C:extracellular region"/>
    <property type="evidence" value="ECO:0007669"/>
    <property type="project" value="TreeGrafter"/>
</dbReference>
<dbReference type="NCBIfam" id="TIGR00996">
    <property type="entry name" value="Mtu_fam_mce"/>
    <property type="match status" value="1"/>
</dbReference>
<feature type="domain" description="Mce/MlaD" evidence="3">
    <location>
        <begin position="46"/>
        <end position="121"/>
    </location>
</feature>
<dbReference type="InterPro" id="IPR003399">
    <property type="entry name" value="Mce/MlaD"/>
</dbReference>
<accession>A0A1G6NN30</accession>
<dbReference type="RefSeq" id="WP_072843129.1">
    <property type="nucleotide sequence ID" value="NZ_FNAB01000001.1"/>
</dbReference>
<dbReference type="PANTHER" id="PTHR33371">
    <property type="entry name" value="INTERMEMBRANE PHOSPHOLIPID TRANSPORT SYSTEM BINDING PROTEIN MLAD-RELATED"/>
    <property type="match status" value="1"/>
</dbReference>
<dbReference type="Pfam" id="PF11887">
    <property type="entry name" value="Mce4_CUP1"/>
    <property type="match status" value="1"/>
</dbReference>
<feature type="domain" description="Mammalian cell entry C-terminal" evidence="4">
    <location>
        <begin position="129"/>
        <end position="294"/>
    </location>
</feature>
<dbReference type="PROSITE" id="PS51257">
    <property type="entry name" value="PROKAR_LIPOPROTEIN"/>
    <property type="match status" value="1"/>
</dbReference>
<feature type="region of interest" description="Disordered" evidence="1">
    <location>
        <begin position="363"/>
        <end position="415"/>
    </location>
</feature>
<gene>
    <name evidence="5" type="ORF">SAMN05444580_101599</name>
</gene>
<sequence>MTRRTSRRRTAIAAVALGLTLTLTGCEWNGLNSVPLPGTEGGEDGAYTVKIEMPNVTTLSQNSPVRVNDVTVGTISGIEVDGWHALVTVSLNPDVELPANATAKIGQTSLLGSQHLELAPPIGIAPQGTLQDGDLIPIERAGAFPTTEQTLSSLSVVLNGGGLAQLNDITTELNAALLGREDSVRDLLPQLDQLVGSLDNQRTQIVSAMEGIDRLSTTVNQQSDTLTAALEAVPPALEVLVGQRQNLTNALVSLGEFSDVATRVIDQSGDDLKANLHSLAPLLNQLAGTGNALTNALSVLLTFPFPMKNLDQVVRGDYANLMMTIDMTNKRLDSSFLTGTALGGTLGGVEGALGKTAGIAGQASNPLASPKPKPAAPADAKAEPKPTAAPLIPGLSDIPGLSQIPGLQQLGATTP</sequence>
<keyword evidence="2" id="KW-0732">Signal</keyword>
<dbReference type="PANTHER" id="PTHR33371:SF15">
    <property type="entry name" value="LIPOPROTEIN LPRN"/>
    <property type="match status" value="1"/>
</dbReference>
<organism evidence="5 6">
    <name type="scientific">Rhodococcus tukisamuensis</name>
    <dbReference type="NCBI Taxonomy" id="168276"/>
    <lineage>
        <taxon>Bacteria</taxon>
        <taxon>Bacillati</taxon>
        <taxon>Actinomycetota</taxon>
        <taxon>Actinomycetes</taxon>
        <taxon>Mycobacteriales</taxon>
        <taxon>Nocardiaceae</taxon>
        <taxon>Rhodococcus</taxon>
    </lineage>
</organism>
<dbReference type="InterPro" id="IPR052336">
    <property type="entry name" value="MlaD_Phospholipid_Transporter"/>
</dbReference>
<evidence type="ECO:0000256" key="1">
    <source>
        <dbReference type="SAM" id="MobiDB-lite"/>
    </source>
</evidence>
<feature type="signal peptide" evidence="2">
    <location>
        <begin position="1"/>
        <end position="25"/>
    </location>
</feature>
<keyword evidence="6" id="KW-1185">Reference proteome</keyword>
<dbReference type="Pfam" id="PF02470">
    <property type="entry name" value="MlaD"/>
    <property type="match status" value="1"/>
</dbReference>
<dbReference type="STRING" id="168276.SAMN05444580_101599"/>
<evidence type="ECO:0000259" key="3">
    <source>
        <dbReference type="Pfam" id="PF02470"/>
    </source>
</evidence>
<dbReference type="AlphaFoldDB" id="A0A1G6NN30"/>
<dbReference type="Proteomes" id="UP000199417">
    <property type="component" value="Unassembled WGS sequence"/>
</dbReference>
<evidence type="ECO:0000259" key="4">
    <source>
        <dbReference type="Pfam" id="PF11887"/>
    </source>
</evidence>
<proteinExistence type="predicted"/>
<reference evidence="5 6" key="1">
    <citation type="submission" date="2016-10" db="EMBL/GenBank/DDBJ databases">
        <authorList>
            <person name="de Groot N.N."/>
        </authorList>
    </citation>
    <scope>NUCLEOTIDE SEQUENCE [LARGE SCALE GENOMIC DNA]</scope>
    <source>
        <strain evidence="5 6">JCM 11308</strain>
    </source>
</reference>
<evidence type="ECO:0000313" key="5">
    <source>
        <dbReference type="EMBL" id="SDC69149.1"/>
    </source>
</evidence>
<dbReference type="InterPro" id="IPR024516">
    <property type="entry name" value="Mce_C"/>
</dbReference>
<evidence type="ECO:0000256" key="2">
    <source>
        <dbReference type="SAM" id="SignalP"/>
    </source>
</evidence>
<dbReference type="InterPro" id="IPR005693">
    <property type="entry name" value="Mce"/>
</dbReference>
<protein>
    <submittedName>
        <fullName evidence="5">Phospholipid/cholesterol/gamma-HCH transport system substrate-binding protein</fullName>
    </submittedName>
</protein>
<name>A0A1G6NN30_9NOCA</name>
<evidence type="ECO:0000313" key="6">
    <source>
        <dbReference type="Proteomes" id="UP000199417"/>
    </source>
</evidence>
<feature type="chain" id="PRO_5038969072" evidence="2">
    <location>
        <begin position="26"/>
        <end position="415"/>
    </location>
</feature>